<keyword evidence="3" id="KW-1003">Cell membrane</keyword>
<dbReference type="EMBL" id="VSSQ01016924">
    <property type="protein sequence ID" value="MPM58734.1"/>
    <property type="molecule type" value="Genomic_DNA"/>
</dbReference>
<accession>A0A645BAM1</accession>
<proteinExistence type="predicted"/>
<dbReference type="SUPFAM" id="SSF161098">
    <property type="entry name" value="MetI-like"/>
    <property type="match status" value="1"/>
</dbReference>
<dbReference type="GO" id="GO:0048473">
    <property type="term" value="P:D-methionine transmembrane transport"/>
    <property type="evidence" value="ECO:0007669"/>
    <property type="project" value="TreeGrafter"/>
</dbReference>
<dbReference type="InterPro" id="IPR035906">
    <property type="entry name" value="MetI-like_sf"/>
</dbReference>
<dbReference type="InterPro" id="IPR051322">
    <property type="entry name" value="AA_ABC_Transporter_Permease"/>
</dbReference>
<keyword evidence="4 7" id="KW-0812">Transmembrane</keyword>
<dbReference type="PANTHER" id="PTHR30450:SF1">
    <property type="entry name" value="D-METHIONINE TRANSPORT SYSTEM PERMEASE PROTEIN METI-RELATED"/>
    <property type="match status" value="1"/>
</dbReference>
<comment type="caution">
    <text evidence="8">The sequence shown here is derived from an EMBL/GenBank/DDBJ whole genome shotgun (WGS) entry which is preliminary data.</text>
</comment>
<protein>
    <recommendedName>
        <fullName evidence="9">Methionine import system permease protein MetP</fullName>
    </recommendedName>
</protein>
<evidence type="ECO:0000256" key="4">
    <source>
        <dbReference type="ARBA" id="ARBA00022692"/>
    </source>
</evidence>
<name>A0A645BAM1_9ZZZZ</name>
<keyword evidence="2" id="KW-0813">Transport</keyword>
<evidence type="ECO:0000256" key="5">
    <source>
        <dbReference type="ARBA" id="ARBA00022989"/>
    </source>
</evidence>
<reference evidence="8" key="1">
    <citation type="submission" date="2019-08" db="EMBL/GenBank/DDBJ databases">
        <authorList>
            <person name="Kucharzyk K."/>
            <person name="Murdoch R.W."/>
            <person name="Higgins S."/>
            <person name="Loffler F."/>
        </authorList>
    </citation>
    <scope>NUCLEOTIDE SEQUENCE</scope>
</reference>
<keyword evidence="6 7" id="KW-0472">Membrane</keyword>
<comment type="subcellular location">
    <subcellularLocation>
        <location evidence="1">Cell membrane</location>
        <topology evidence="1">Multi-pass membrane protein</topology>
    </subcellularLocation>
</comment>
<evidence type="ECO:0000256" key="3">
    <source>
        <dbReference type="ARBA" id="ARBA00022475"/>
    </source>
</evidence>
<dbReference type="Gene3D" id="1.10.3720.10">
    <property type="entry name" value="MetI-like"/>
    <property type="match status" value="1"/>
</dbReference>
<organism evidence="8">
    <name type="scientific">bioreactor metagenome</name>
    <dbReference type="NCBI Taxonomy" id="1076179"/>
    <lineage>
        <taxon>unclassified sequences</taxon>
        <taxon>metagenomes</taxon>
        <taxon>ecological metagenomes</taxon>
    </lineage>
</organism>
<sequence>MISLFGLTAMAGAVGGGGLGDFAIRYGHQRNQVDITYATVLILLLLVSVLQSIGTWIIKRTSH</sequence>
<evidence type="ECO:0000256" key="7">
    <source>
        <dbReference type="SAM" id="Phobius"/>
    </source>
</evidence>
<dbReference type="GO" id="GO:0005886">
    <property type="term" value="C:plasma membrane"/>
    <property type="evidence" value="ECO:0007669"/>
    <property type="project" value="UniProtKB-SubCell"/>
</dbReference>
<dbReference type="AlphaFoldDB" id="A0A645BAM1"/>
<dbReference type="PANTHER" id="PTHR30450">
    <property type="entry name" value="ABC TRANSPORTER PERMEASE"/>
    <property type="match status" value="1"/>
</dbReference>
<evidence type="ECO:0000256" key="1">
    <source>
        <dbReference type="ARBA" id="ARBA00004651"/>
    </source>
</evidence>
<evidence type="ECO:0000256" key="2">
    <source>
        <dbReference type="ARBA" id="ARBA00022448"/>
    </source>
</evidence>
<evidence type="ECO:0008006" key="9">
    <source>
        <dbReference type="Google" id="ProtNLM"/>
    </source>
</evidence>
<evidence type="ECO:0000313" key="8">
    <source>
        <dbReference type="EMBL" id="MPM58734.1"/>
    </source>
</evidence>
<feature type="transmembrane region" description="Helical" evidence="7">
    <location>
        <begin position="36"/>
        <end position="58"/>
    </location>
</feature>
<evidence type="ECO:0000256" key="6">
    <source>
        <dbReference type="ARBA" id="ARBA00023136"/>
    </source>
</evidence>
<gene>
    <name evidence="8" type="ORF">SDC9_105567</name>
</gene>
<keyword evidence="5 7" id="KW-1133">Transmembrane helix</keyword>